<dbReference type="Pfam" id="PF06772">
    <property type="entry name" value="LtrA"/>
    <property type="match status" value="1"/>
</dbReference>
<name>A0A6G1GX50_9PEZI</name>
<dbReference type="EMBL" id="ML977162">
    <property type="protein sequence ID" value="KAF1985367.1"/>
    <property type="molecule type" value="Genomic_DNA"/>
</dbReference>
<feature type="region of interest" description="Disordered" evidence="1">
    <location>
        <begin position="1"/>
        <end position="85"/>
    </location>
</feature>
<feature type="transmembrane region" description="Helical" evidence="2">
    <location>
        <begin position="300"/>
        <end position="317"/>
    </location>
</feature>
<feature type="transmembrane region" description="Helical" evidence="2">
    <location>
        <begin position="373"/>
        <end position="392"/>
    </location>
</feature>
<feature type="transmembrane region" description="Helical" evidence="2">
    <location>
        <begin position="550"/>
        <end position="566"/>
    </location>
</feature>
<feature type="compositionally biased region" description="Basic and acidic residues" evidence="1">
    <location>
        <begin position="70"/>
        <end position="79"/>
    </location>
</feature>
<gene>
    <name evidence="3" type="ORF">K402DRAFT_394710</name>
</gene>
<dbReference type="AlphaFoldDB" id="A0A6G1GX50"/>
<keyword evidence="2" id="KW-1133">Transmembrane helix</keyword>
<feature type="compositionally biased region" description="Basic and acidic residues" evidence="1">
    <location>
        <begin position="30"/>
        <end position="60"/>
    </location>
</feature>
<keyword evidence="4" id="KW-1185">Reference proteome</keyword>
<feature type="transmembrane region" description="Helical" evidence="2">
    <location>
        <begin position="238"/>
        <end position="255"/>
    </location>
</feature>
<evidence type="ECO:0000313" key="3">
    <source>
        <dbReference type="EMBL" id="KAF1985367.1"/>
    </source>
</evidence>
<sequence>MAAESHRAVSPIDERSVSPIEVTPPQATDYEPHAQHHHSEAASPREPHEKNQQEHGERHVRLASPEDVENGAKEAEKLPRQSRFAAHRNRLYTNLNDAPVKNRSLSHKYLIRRPRPLQVHHDGRTIEIGDTGRLQLGAEERREVAQNHGLSGVEFEGKGLQGRSTESLVLQRDRLDLFVDLIWVGIISNISEHYYSKVFAEGASVSSSTSEFIVLFLPAWRMWSSLQQYLNSYYMDDLLQRVVIIWYLLLGLTWGNNAPYFLDNAARSNFSIVTYIIAIDTLLLAELAYSIWIPWLRRRFLIGLLLGIGSTAMWVILSITDNENLKTSLLVAVIVFDYATSLVLASPLGALLLGKGPQKAEDTEHTVKRYESFFIIALGEGVFILIRGSPLGSGLTNAFWRGVLALIIYYNLNWLYFNGDQTKTFIHAMSRRWYIKAAWHLFHIPLFGALVILSSGILYVVGYAPEQEAPESSTGTESGSQGENSDRALFSRAEKSEPEVSYTPSTLHIAETTICVCLSIILLTQLVISLLNRSFDAKKTLVVNNRYFRLLPRAGAIIALALMWLTEFENPTVLMGWLDLILGLVSFWEWYAGMERGARILEPKEEWSLADVSGAP</sequence>
<feature type="transmembrane region" description="Helical" evidence="2">
    <location>
        <begin position="275"/>
        <end position="293"/>
    </location>
</feature>
<feature type="compositionally biased region" description="Basic and acidic residues" evidence="1">
    <location>
        <begin position="1"/>
        <end position="16"/>
    </location>
</feature>
<feature type="transmembrane region" description="Helical" evidence="2">
    <location>
        <begin position="329"/>
        <end position="353"/>
    </location>
</feature>
<feature type="transmembrane region" description="Helical" evidence="2">
    <location>
        <begin position="572"/>
        <end position="591"/>
    </location>
</feature>
<feature type="transmembrane region" description="Helical" evidence="2">
    <location>
        <begin position="398"/>
        <end position="417"/>
    </location>
</feature>
<evidence type="ECO:0000313" key="4">
    <source>
        <dbReference type="Proteomes" id="UP000800041"/>
    </source>
</evidence>
<protein>
    <submittedName>
        <fullName evidence="3">Uncharacterized protein</fullName>
    </submittedName>
</protein>
<keyword evidence="2" id="KW-0472">Membrane</keyword>
<dbReference type="InterPro" id="IPR010640">
    <property type="entry name" value="Low_temperature_requirement_A"/>
</dbReference>
<proteinExistence type="predicted"/>
<keyword evidence="2" id="KW-0812">Transmembrane</keyword>
<evidence type="ECO:0000256" key="2">
    <source>
        <dbReference type="SAM" id="Phobius"/>
    </source>
</evidence>
<feature type="transmembrane region" description="Helical" evidence="2">
    <location>
        <begin position="438"/>
        <end position="461"/>
    </location>
</feature>
<dbReference type="OrthoDB" id="191995at2759"/>
<accession>A0A6G1GX50</accession>
<dbReference type="PANTHER" id="PTHR36840:SF1">
    <property type="entry name" value="BLL5714 PROTEIN"/>
    <property type="match status" value="1"/>
</dbReference>
<feature type="transmembrane region" description="Helical" evidence="2">
    <location>
        <begin position="507"/>
        <end position="530"/>
    </location>
</feature>
<dbReference type="PANTHER" id="PTHR36840">
    <property type="entry name" value="BLL5714 PROTEIN"/>
    <property type="match status" value="1"/>
</dbReference>
<reference evidence="3" key="1">
    <citation type="journal article" date="2020" name="Stud. Mycol.">
        <title>101 Dothideomycetes genomes: a test case for predicting lifestyles and emergence of pathogens.</title>
        <authorList>
            <person name="Haridas S."/>
            <person name="Albert R."/>
            <person name="Binder M."/>
            <person name="Bloem J."/>
            <person name="Labutti K."/>
            <person name="Salamov A."/>
            <person name="Andreopoulos B."/>
            <person name="Baker S."/>
            <person name="Barry K."/>
            <person name="Bills G."/>
            <person name="Bluhm B."/>
            <person name="Cannon C."/>
            <person name="Castanera R."/>
            <person name="Culley D."/>
            <person name="Daum C."/>
            <person name="Ezra D."/>
            <person name="Gonzalez J."/>
            <person name="Henrissat B."/>
            <person name="Kuo A."/>
            <person name="Liang C."/>
            <person name="Lipzen A."/>
            <person name="Lutzoni F."/>
            <person name="Magnuson J."/>
            <person name="Mondo S."/>
            <person name="Nolan M."/>
            <person name="Ohm R."/>
            <person name="Pangilinan J."/>
            <person name="Park H.-J."/>
            <person name="Ramirez L."/>
            <person name="Alfaro M."/>
            <person name="Sun H."/>
            <person name="Tritt A."/>
            <person name="Yoshinaga Y."/>
            <person name="Zwiers L.-H."/>
            <person name="Turgeon B."/>
            <person name="Goodwin S."/>
            <person name="Spatafora J."/>
            <person name="Crous P."/>
            <person name="Grigoriev I."/>
        </authorList>
    </citation>
    <scope>NUCLEOTIDE SEQUENCE</scope>
    <source>
        <strain evidence="3">CBS 113979</strain>
    </source>
</reference>
<dbReference type="Proteomes" id="UP000800041">
    <property type="component" value="Unassembled WGS sequence"/>
</dbReference>
<evidence type="ECO:0000256" key="1">
    <source>
        <dbReference type="SAM" id="MobiDB-lite"/>
    </source>
</evidence>
<organism evidence="3 4">
    <name type="scientific">Aulographum hederae CBS 113979</name>
    <dbReference type="NCBI Taxonomy" id="1176131"/>
    <lineage>
        <taxon>Eukaryota</taxon>
        <taxon>Fungi</taxon>
        <taxon>Dikarya</taxon>
        <taxon>Ascomycota</taxon>
        <taxon>Pezizomycotina</taxon>
        <taxon>Dothideomycetes</taxon>
        <taxon>Pleosporomycetidae</taxon>
        <taxon>Aulographales</taxon>
        <taxon>Aulographaceae</taxon>
    </lineage>
</organism>